<name>A0ABY5RRE3_9HYPH</name>
<dbReference type="PROSITE" id="PS51987">
    <property type="entry name" value="GS_CATALYTIC"/>
    <property type="match status" value="1"/>
</dbReference>
<keyword evidence="7" id="KW-1185">Reference proteome</keyword>
<evidence type="ECO:0000256" key="1">
    <source>
        <dbReference type="ARBA" id="ARBA00001946"/>
    </source>
</evidence>
<comment type="similarity">
    <text evidence="3 4">Belongs to the glutamine synthetase family.</text>
</comment>
<evidence type="ECO:0000259" key="5">
    <source>
        <dbReference type="PROSITE" id="PS51987"/>
    </source>
</evidence>
<evidence type="ECO:0000256" key="3">
    <source>
        <dbReference type="PROSITE-ProRule" id="PRU01331"/>
    </source>
</evidence>
<dbReference type="InterPro" id="IPR014746">
    <property type="entry name" value="Gln_synth/guanido_kin_cat_dom"/>
</dbReference>
<evidence type="ECO:0000256" key="4">
    <source>
        <dbReference type="RuleBase" id="RU000384"/>
    </source>
</evidence>
<feature type="domain" description="GS catalytic" evidence="5">
    <location>
        <begin position="131"/>
        <end position="469"/>
    </location>
</feature>
<sequence>MRAPLLRQVKVLRMDAPKIKNAADAVEYVRSRDLRFVKVGVTDVDGIMRGKYMARDKFESALEKGFGFCDVVLGWDSNDQLYDNTKLTGWHTAYPDAPVRVLPETMRLIPFEDDLPFFLAEFEGYAEEACPRGVLRRVLNRAEAMGFAVSAAAEFEFFLFEETPHSVREKDYKNLKNITPGFFGYSVLRSGVHADFYHELLDLANRMDFEIEGLHTETGPGVLEAAIRVDDALKAADKAALFKTYTKILAQRRGWMATFMAKWSRDWPGQSGHLHTSLRDLRSGKGAFYDPSGKHTMSETMRWFVGGQQALMPELLAMVACTVNSYTRLIPGFWAPTDSAWGVENRTTALRVIPGSEKSQRVEYRVAAADINPYIALAAAIGSGLWGIQNRIDPGDPIEGNAYAVEHPKERALPRSLGEAAERLKGSKAARELFGDTFVDHYAATREWEEREARKAITDWQLARYFEII</sequence>
<dbReference type="SUPFAM" id="SSF54368">
    <property type="entry name" value="Glutamine synthetase, N-terminal domain"/>
    <property type="match status" value="1"/>
</dbReference>
<dbReference type="SMART" id="SM01230">
    <property type="entry name" value="Gln-synt_C"/>
    <property type="match status" value="1"/>
</dbReference>
<dbReference type="Gene3D" id="3.10.20.70">
    <property type="entry name" value="Glutamine synthetase, N-terminal domain"/>
    <property type="match status" value="1"/>
</dbReference>
<proteinExistence type="inferred from homology"/>
<keyword evidence="2" id="KW-0436">Ligase</keyword>
<accession>A0ABY5RRE3</accession>
<reference evidence="6" key="1">
    <citation type="submission" date="2022-08" db="EMBL/GenBank/DDBJ databases">
        <title>Microvirga terrae sp. nov., isolated from soil.</title>
        <authorList>
            <person name="Kim K.H."/>
            <person name="Seo Y.L."/>
            <person name="Kim J.M."/>
            <person name="Lee J.K."/>
            <person name="Han D.M."/>
            <person name="Jeon C.O."/>
        </authorList>
    </citation>
    <scope>NUCLEOTIDE SEQUENCE</scope>
    <source>
        <strain evidence="6">R24</strain>
    </source>
</reference>
<evidence type="ECO:0000313" key="7">
    <source>
        <dbReference type="Proteomes" id="UP001017257"/>
    </source>
</evidence>
<dbReference type="Pfam" id="PF00120">
    <property type="entry name" value="Gln-synt_C"/>
    <property type="match status" value="1"/>
</dbReference>
<evidence type="ECO:0000313" key="6">
    <source>
        <dbReference type="EMBL" id="UVF18906.1"/>
    </source>
</evidence>
<dbReference type="RefSeq" id="WP_259060227.1">
    <property type="nucleotide sequence ID" value="NZ_CP102845.1"/>
</dbReference>
<dbReference type="PANTHER" id="PTHR43785:SF12">
    <property type="entry name" value="TYPE-1 GLUTAMINE SYNTHETASE 2"/>
    <property type="match status" value="1"/>
</dbReference>
<dbReference type="InterPro" id="IPR008146">
    <property type="entry name" value="Gln_synth_cat_dom"/>
</dbReference>
<dbReference type="Proteomes" id="UP001017257">
    <property type="component" value="Chromosome"/>
</dbReference>
<dbReference type="Gene3D" id="3.30.590.10">
    <property type="entry name" value="Glutamine synthetase/guanido kinase, catalytic domain"/>
    <property type="match status" value="1"/>
</dbReference>
<organism evidence="6 7">
    <name type="scientific">Microvirga terrae</name>
    <dbReference type="NCBI Taxonomy" id="2740529"/>
    <lineage>
        <taxon>Bacteria</taxon>
        <taxon>Pseudomonadati</taxon>
        <taxon>Pseudomonadota</taxon>
        <taxon>Alphaproteobacteria</taxon>
        <taxon>Hyphomicrobiales</taxon>
        <taxon>Methylobacteriaceae</taxon>
        <taxon>Microvirga</taxon>
    </lineage>
</organism>
<protein>
    <submittedName>
        <fullName evidence="6">Glutamine synthetase</fullName>
    </submittedName>
</protein>
<dbReference type="SUPFAM" id="SSF55931">
    <property type="entry name" value="Glutamine synthetase/guanido kinase"/>
    <property type="match status" value="1"/>
</dbReference>
<gene>
    <name evidence="6" type="ORF">HPT29_020905</name>
</gene>
<comment type="cofactor">
    <cofactor evidence="1">
        <name>Mg(2+)</name>
        <dbReference type="ChEBI" id="CHEBI:18420"/>
    </cofactor>
</comment>
<evidence type="ECO:0000256" key="2">
    <source>
        <dbReference type="ARBA" id="ARBA00022598"/>
    </source>
</evidence>
<dbReference type="EMBL" id="CP102845">
    <property type="protein sequence ID" value="UVF18906.1"/>
    <property type="molecule type" value="Genomic_DNA"/>
</dbReference>
<dbReference type="PANTHER" id="PTHR43785">
    <property type="entry name" value="GAMMA-GLUTAMYLPUTRESCINE SYNTHETASE"/>
    <property type="match status" value="1"/>
</dbReference>
<dbReference type="InterPro" id="IPR036651">
    <property type="entry name" value="Gln_synt_N_sf"/>
</dbReference>